<protein>
    <submittedName>
        <fullName evidence="1">Uncharacterized protein</fullName>
    </submittedName>
</protein>
<dbReference type="STRING" id="53254.SAMN05660750_02070"/>
<proteinExistence type="predicted"/>
<evidence type="ECO:0000313" key="2">
    <source>
        <dbReference type="EMBL" id="SKB71871.1"/>
    </source>
</evidence>
<evidence type="ECO:0000313" key="1">
    <source>
        <dbReference type="EMBL" id="KQK28921.1"/>
    </source>
</evidence>
<evidence type="ECO:0000313" key="4">
    <source>
        <dbReference type="Proteomes" id="UP000190130"/>
    </source>
</evidence>
<reference evidence="2 4" key="2">
    <citation type="submission" date="2017-02" db="EMBL/GenBank/DDBJ databases">
        <authorList>
            <person name="Peterson S.W."/>
        </authorList>
    </citation>
    <scope>NUCLEOTIDE SEQUENCE [LARGE SCALE GENOMIC DNA]</scope>
    <source>
        <strain evidence="2 4">DSM 9653</strain>
    </source>
</reference>
<evidence type="ECO:0000313" key="3">
    <source>
        <dbReference type="Proteomes" id="UP000051562"/>
    </source>
</evidence>
<name>A0A0Q3LZN1_9HYPH</name>
<dbReference type="Gene3D" id="2.130.10.10">
    <property type="entry name" value="YVTN repeat-like/Quinoprotein amine dehydrogenase"/>
    <property type="match status" value="1"/>
</dbReference>
<dbReference type="InterPro" id="IPR015943">
    <property type="entry name" value="WD40/YVTN_repeat-like_dom_sf"/>
</dbReference>
<dbReference type="EMBL" id="LMAR01000056">
    <property type="protein sequence ID" value="KQK28921.1"/>
    <property type="molecule type" value="Genomic_DNA"/>
</dbReference>
<reference evidence="1 3" key="1">
    <citation type="submission" date="2015-10" db="EMBL/GenBank/DDBJ databases">
        <title>Draft genome of Bosea thiooxidans.</title>
        <authorList>
            <person name="Wang X."/>
        </authorList>
    </citation>
    <scope>NUCLEOTIDE SEQUENCE [LARGE SCALE GENOMIC DNA]</scope>
    <source>
        <strain evidence="1 3">CGMCC 9174</strain>
    </source>
</reference>
<gene>
    <name evidence="1" type="ORF">ARD30_06240</name>
    <name evidence="2" type="ORF">SAMN05660750_02070</name>
</gene>
<dbReference type="EMBL" id="FUYX01000004">
    <property type="protein sequence ID" value="SKB71871.1"/>
    <property type="molecule type" value="Genomic_DNA"/>
</dbReference>
<dbReference type="SUPFAM" id="SSF63829">
    <property type="entry name" value="Calcium-dependent phosphotriesterase"/>
    <property type="match status" value="1"/>
</dbReference>
<keyword evidence="3" id="KW-1185">Reference proteome</keyword>
<accession>A0A0Q3LZN1</accession>
<organism evidence="1 3">
    <name type="scientific">Bosea thiooxidans</name>
    <dbReference type="NCBI Taxonomy" id="53254"/>
    <lineage>
        <taxon>Bacteria</taxon>
        <taxon>Pseudomonadati</taxon>
        <taxon>Pseudomonadota</taxon>
        <taxon>Alphaproteobacteria</taxon>
        <taxon>Hyphomicrobiales</taxon>
        <taxon>Boseaceae</taxon>
        <taxon>Bosea</taxon>
    </lineage>
</organism>
<dbReference type="Proteomes" id="UP000051562">
    <property type="component" value="Unassembled WGS sequence"/>
</dbReference>
<dbReference type="AlphaFoldDB" id="A0A0Q3LZN1"/>
<dbReference type="Proteomes" id="UP000190130">
    <property type="component" value="Unassembled WGS sequence"/>
</dbReference>
<sequence>MIAWRKRSNGPGTGADEVRANRRELLAAGMGLCLAPAAFARPVLPGDAPSYDARELTAVPNEAAIGRRYWSPGLNEGYVPQGLTVHGDEILIAAYRSTERDQDNGPARLFRLGRRDGRLLGSFALPATYGHPGGLAMVRETLFVANSGRLLALDFKESCRSGECVPLKETRVDKAMGPSFLAASGDRLWFGPYRREGAPSVHAVSVARILAAAEAPVGLADAEATIPLPLFAQGATFGPESSLWIAQSSGNRPAFLSRLDARSGAVLARYPAPGGIEDLGHAPDGRLWAVGEAGTQRWNRWSTFYPLVFEIDPGKLVAG</sequence>